<accession>A0ABV8C000</accession>
<feature type="domain" description="Ricin B lectin" evidence="2">
    <location>
        <begin position="95"/>
        <end position="162"/>
    </location>
</feature>
<evidence type="ECO:0000313" key="3">
    <source>
        <dbReference type="EMBL" id="MFC3895244.1"/>
    </source>
</evidence>
<dbReference type="Gene3D" id="2.60.120.260">
    <property type="entry name" value="Galactose-binding domain-like"/>
    <property type="match status" value="1"/>
</dbReference>
<dbReference type="Proteomes" id="UP001595690">
    <property type="component" value="Unassembled WGS sequence"/>
</dbReference>
<comment type="caution">
    <text evidence="3">The sequence shown here is derived from an EMBL/GenBank/DDBJ whole genome shotgun (WGS) entry which is preliminary data.</text>
</comment>
<proteinExistence type="predicted"/>
<organism evidence="3 4">
    <name type="scientific">Lentzea rhizosphaerae</name>
    <dbReference type="NCBI Taxonomy" id="2041025"/>
    <lineage>
        <taxon>Bacteria</taxon>
        <taxon>Bacillati</taxon>
        <taxon>Actinomycetota</taxon>
        <taxon>Actinomycetes</taxon>
        <taxon>Pseudonocardiales</taxon>
        <taxon>Pseudonocardiaceae</taxon>
        <taxon>Lentzea</taxon>
    </lineage>
</organism>
<dbReference type="EMBL" id="JBHRZI010000023">
    <property type="protein sequence ID" value="MFC3895244.1"/>
    <property type="molecule type" value="Genomic_DNA"/>
</dbReference>
<feature type="chain" id="PRO_5046123828" evidence="1">
    <location>
        <begin position="22"/>
        <end position="209"/>
    </location>
</feature>
<keyword evidence="4" id="KW-1185">Reference proteome</keyword>
<sequence>MATFRSARRTLSWSSALTSFALVIAGSADVYLDGTLSQSDIDAYAPSVTKQVVLLRRTDLSAGSHTIKVVCKGTKNAASSNTTCALDAFSSTPFPGQNGYYKIVNRNSGLTLDVTSGSTSDGAGITQWGYNGADNQNWKFEAVSAGAYEISSRRSGKLIDAGNGYSKLRNVNSGKVLAVLNSSTKAGDRIVQVTDTSANSQQWQIVRVN</sequence>
<evidence type="ECO:0000259" key="2">
    <source>
        <dbReference type="Pfam" id="PF14200"/>
    </source>
</evidence>
<keyword evidence="1" id="KW-0732">Signal</keyword>
<dbReference type="PROSITE" id="PS50231">
    <property type="entry name" value="RICIN_B_LECTIN"/>
    <property type="match status" value="1"/>
</dbReference>
<feature type="signal peptide" evidence="1">
    <location>
        <begin position="1"/>
        <end position="21"/>
    </location>
</feature>
<dbReference type="Pfam" id="PF14200">
    <property type="entry name" value="RicinB_lectin_2"/>
    <property type="match status" value="1"/>
</dbReference>
<gene>
    <name evidence="3" type="ORF">ACFOWZ_27510</name>
</gene>
<protein>
    <submittedName>
        <fullName evidence="3">RICIN domain-containing protein</fullName>
    </submittedName>
</protein>
<dbReference type="InterPro" id="IPR000772">
    <property type="entry name" value="Ricin_B_lectin"/>
</dbReference>
<dbReference type="RefSeq" id="WP_382376788.1">
    <property type="nucleotide sequence ID" value="NZ_JBHRZI010000023.1"/>
</dbReference>
<evidence type="ECO:0000313" key="4">
    <source>
        <dbReference type="Proteomes" id="UP001595690"/>
    </source>
</evidence>
<dbReference type="InterPro" id="IPR035992">
    <property type="entry name" value="Ricin_B-like_lectins"/>
</dbReference>
<evidence type="ECO:0000256" key="1">
    <source>
        <dbReference type="SAM" id="SignalP"/>
    </source>
</evidence>
<dbReference type="Gene3D" id="2.80.10.50">
    <property type="match status" value="2"/>
</dbReference>
<dbReference type="SUPFAM" id="SSF50370">
    <property type="entry name" value="Ricin B-like lectins"/>
    <property type="match status" value="1"/>
</dbReference>
<name>A0ABV8C000_9PSEU</name>
<reference evidence="4" key="1">
    <citation type="journal article" date="2019" name="Int. J. Syst. Evol. Microbiol.">
        <title>The Global Catalogue of Microorganisms (GCM) 10K type strain sequencing project: providing services to taxonomists for standard genome sequencing and annotation.</title>
        <authorList>
            <consortium name="The Broad Institute Genomics Platform"/>
            <consortium name="The Broad Institute Genome Sequencing Center for Infectious Disease"/>
            <person name="Wu L."/>
            <person name="Ma J."/>
        </authorList>
    </citation>
    <scope>NUCLEOTIDE SEQUENCE [LARGE SCALE GENOMIC DNA]</scope>
    <source>
        <strain evidence="4">CGMCC 4.7405</strain>
    </source>
</reference>